<dbReference type="EMBL" id="CP126084">
    <property type="protein sequence ID" value="WHX47604.1"/>
    <property type="molecule type" value="Genomic_DNA"/>
</dbReference>
<evidence type="ECO:0000313" key="2">
    <source>
        <dbReference type="EMBL" id="WHX47604.1"/>
    </source>
</evidence>
<reference evidence="2" key="1">
    <citation type="submission" date="2023-05" db="EMBL/GenBank/DDBJ databases">
        <title>Comparative genomics of Bacillaceae isolates and their secondary metabolite potential.</title>
        <authorList>
            <person name="Song L."/>
            <person name="Nielsen L.J."/>
            <person name="Mohite O."/>
            <person name="Xu X."/>
            <person name="Weber T."/>
            <person name="Kovacs A.T."/>
        </authorList>
    </citation>
    <scope>NUCLEOTIDE SEQUENCE</scope>
    <source>
        <strain evidence="2">B2_4</strain>
    </source>
</reference>
<organism evidence="2 3">
    <name type="scientific">Paenibacillus woosongensis</name>
    <dbReference type="NCBI Taxonomy" id="307580"/>
    <lineage>
        <taxon>Bacteria</taxon>
        <taxon>Bacillati</taxon>
        <taxon>Bacillota</taxon>
        <taxon>Bacilli</taxon>
        <taxon>Bacillales</taxon>
        <taxon>Paenibacillaceae</taxon>
        <taxon>Paenibacillus</taxon>
    </lineage>
</organism>
<sequence>MNRKSLLTFTLALLISIISVLPASAAAPNDFYDTSPKYVEIVRLIHFDKGGDSSIPPSSYFYITYFPAGRFSGTLQMNSTYYTIISNDGSGYHEVTYKGYVYFRPNGP</sequence>
<dbReference type="KEGG" id="pwn:QNH46_15760"/>
<gene>
    <name evidence="2" type="ORF">QNH46_15760</name>
</gene>
<proteinExistence type="predicted"/>
<feature type="chain" id="PRO_5041689604" description="Secreted protein" evidence="1">
    <location>
        <begin position="26"/>
        <end position="108"/>
    </location>
</feature>
<name>A0AA95L025_9BACL</name>
<dbReference type="AlphaFoldDB" id="A0AA95L025"/>
<protein>
    <recommendedName>
        <fullName evidence="4">Secreted protein</fullName>
    </recommendedName>
</protein>
<accession>A0AA95L025</accession>
<dbReference type="RefSeq" id="WP_283925136.1">
    <property type="nucleotide sequence ID" value="NZ_CP126084.1"/>
</dbReference>
<evidence type="ECO:0000256" key="1">
    <source>
        <dbReference type="SAM" id="SignalP"/>
    </source>
</evidence>
<dbReference type="Proteomes" id="UP001177943">
    <property type="component" value="Chromosome"/>
</dbReference>
<keyword evidence="1" id="KW-0732">Signal</keyword>
<evidence type="ECO:0008006" key="4">
    <source>
        <dbReference type="Google" id="ProtNLM"/>
    </source>
</evidence>
<feature type="signal peptide" evidence="1">
    <location>
        <begin position="1"/>
        <end position="25"/>
    </location>
</feature>
<evidence type="ECO:0000313" key="3">
    <source>
        <dbReference type="Proteomes" id="UP001177943"/>
    </source>
</evidence>